<evidence type="ECO:0000259" key="5">
    <source>
        <dbReference type="PROSITE" id="PS50014"/>
    </source>
</evidence>
<dbReference type="GO" id="GO:0006355">
    <property type="term" value="P:regulation of DNA-templated transcription"/>
    <property type="evidence" value="ECO:0007669"/>
    <property type="project" value="TreeGrafter"/>
</dbReference>
<feature type="domain" description="Bromo" evidence="5">
    <location>
        <begin position="427"/>
        <end position="502"/>
    </location>
</feature>
<dbReference type="SMART" id="SM00297">
    <property type="entry name" value="BROMO"/>
    <property type="match status" value="1"/>
</dbReference>
<name>A0AAV9ISI3_CYACA</name>
<feature type="compositionally biased region" description="Low complexity" evidence="4">
    <location>
        <begin position="374"/>
        <end position="387"/>
    </location>
</feature>
<evidence type="ECO:0000256" key="2">
    <source>
        <dbReference type="PROSITE-ProRule" id="PRU00035"/>
    </source>
</evidence>
<comment type="caution">
    <text evidence="7">The sequence shown here is derived from an EMBL/GenBank/DDBJ whole genome shotgun (WGS) entry which is preliminary data.</text>
</comment>
<dbReference type="InterPro" id="IPR038336">
    <property type="entry name" value="NET_sf"/>
</dbReference>
<feature type="compositionally biased region" description="Low complexity" evidence="4">
    <location>
        <begin position="114"/>
        <end position="123"/>
    </location>
</feature>
<keyword evidence="8" id="KW-1185">Reference proteome</keyword>
<evidence type="ECO:0000256" key="3">
    <source>
        <dbReference type="SAM" id="Coils"/>
    </source>
</evidence>
<feature type="domain" description="NET" evidence="6">
    <location>
        <begin position="680"/>
        <end position="763"/>
    </location>
</feature>
<proteinExistence type="predicted"/>
<feature type="compositionally biased region" description="Polar residues" evidence="4">
    <location>
        <begin position="163"/>
        <end position="173"/>
    </location>
</feature>
<feature type="compositionally biased region" description="Low complexity" evidence="4">
    <location>
        <begin position="666"/>
        <end position="675"/>
    </location>
</feature>
<feature type="compositionally biased region" description="Low complexity" evidence="4">
    <location>
        <begin position="56"/>
        <end position="67"/>
    </location>
</feature>
<feature type="region of interest" description="Disordered" evidence="4">
    <location>
        <begin position="585"/>
        <end position="627"/>
    </location>
</feature>
<feature type="region of interest" description="Disordered" evidence="4">
    <location>
        <begin position="523"/>
        <end position="560"/>
    </location>
</feature>
<feature type="coiled-coil region" evidence="3">
    <location>
        <begin position="778"/>
        <end position="805"/>
    </location>
</feature>
<dbReference type="InterPro" id="IPR001487">
    <property type="entry name" value="Bromodomain"/>
</dbReference>
<evidence type="ECO:0000256" key="4">
    <source>
        <dbReference type="SAM" id="MobiDB-lite"/>
    </source>
</evidence>
<feature type="compositionally biased region" description="Basic and acidic residues" evidence="4">
    <location>
        <begin position="125"/>
        <end position="159"/>
    </location>
</feature>
<dbReference type="PROSITE" id="PS51525">
    <property type="entry name" value="NET"/>
    <property type="match status" value="1"/>
</dbReference>
<feature type="compositionally biased region" description="Gly residues" evidence="4">
    <location>
        <begin position="810"/>
        <end position="820"/>
    </location>
</feature>
<evidence type="ECO:0000256" key="1">
    <source>
        <dbReference type="ARBA" id="ARBA00023117"/>
    </source>
</evidence>
<dbReference type="InterPro" id="IPR036427">
    <property type="entry name" value="Bromodomain-like_sf"/>
</dbReference>
<keyword evidence="1 2" id="KW-0103">Bromodomain</keyword>
<dbReference type="InterPro" id="IPR027353">
    <property type="entry name" value="NET_dom"/>
</dbReference>
<dbReference type="Proteomes" id="UP001301350">
    <property type="component" value="Unassembled WGS sequence"/>
</dbReference>
<feature type="compositionally biased region" description="Basic residues" evidence="4">
    <location>
        <begin position="536"/>
        <end position="557"/>
    </location>
</feature>
<dbReference type="GO" id="GO:0000785">
    <property type="term" value="C:chromatin"/>
    <property type="evidence" value="ECO:0007669"/>
    <property type="project" value="TreeGrafter"/>
</dbReference>
<dbReference type="Pfam" id="PF00439">
    <property type="entry name" value="Bromodomain"/>
    <property type="match status" value="1"/>
</dbReference>
<dbReference type="SUPFAM" id="SSF47370">
    <property type="entry name" value="Bromodomain"/>
    <property type="match status" value="1"/>
</dbReference>
<dbReference type="PRINTS" id="PR00503">
    <property type="entry name" value="BROMODOMAIN"/>
</dbReference>
<feature type="region of interest" description="Disordered" evidence="4">
    <location>
        <begin position="34"/>
        <end position="248"/>
    </location>
</feature>
<dbReference type="Gene3D" id="1.20.1270.220">
    <property type="match status" value="1"/>
</dbReference>
<feature type="region of interest" description="Disordered" evidence="4">
    <location>
        <begin position="318"/>
        <end position="403"/>
    </location>
</feature>
<dbReference type="Pfam" id="PF17035">
    <property type="entry name" value="BET"/>
    <property type="match status" value="1"/>
</dbReference>
<dbReference type="InterPro" id="IPR050935">
    <property type="entry name" value="Bromo_chromatin_reader"/>
</dbReference>
<evidence type="ECO:0000313" key="7">
    <source>
        <dbReference type="EMBL" id="KAK4535277.1"/>
    </source>
</evidence>
<organism evidence="7 8">
    <name type="scientific">Cyanidium caldarium</name>
    <name type="common">Red alga</name>
    <dbReference type="NCBI Taxonomy" id="2771"/>
    <lineage>
        <taxon>Eukaryota</taxon>
        <taxon>Rhodophyta</taxon>
        <taxon>Bangiophyceae</taxon>
        <taxon>Cyanidiales</taxon>
        <taxon>Cyanidiaceae</taxon>
        <taxon>Cyanidium</taxon>
    </lineage>
</organism>
<feature type="region of interest" description="Disordered" evidence="4">
    <location>
        <begin position="642"/>
        <end position="675"/>
    </location>
</feature>
<accession>A0AAV9ISI3</accession>
<dbReference type="PANTHER" id="PTHR22880:SF225">
    <property type="entry name" value="BROMODOMAIN-CONTAINING PROTEIN BET-1-RELATED"/>
    <property type="match status" value="1"/>
</dbReference>
<evidence type="ECO:0000259" key="6">
    <source>
        <dbReference type="PROSITE" id="PS51525"/>
    </source>
</evidence>
<dbReference type="PANTHER" id="PTHR22880">
    <property type="entry name" value="FALZ-RELATED BROMODOMAIN-CONTAINING PROTEINS"/>
    <property type="match status" value="1"/>
</dbReference>
<gene>
    <name evidence="7" type="ORF">CDCA_CDCA04G1302</name>
</gene>
<dbReference type="EMBL" id="JANCYW010000004">
    <property type="protein sequence ID" value="KAK4535277.1"/>
    <property type="molecule type" value="Genomic_DNA"/>
</dbReference>
<reference evidence="7 8" key="1">
    <citation type="submission" date="2022-07" db="EMBL/GenBank/DDBJ databases">
        <title>Genome-wide signatures of adaptation to extreme environments.</title>
        <authorList>
            <person name="Cho C.H."/>
            <person name="Yoon H.S."/>
        </authorList>
    </citation>
    <scope>NUCLEOTIDE SEQUENCE [LARGE SCALE GENOMIC DNA]</scope>
    <source>
        <strain evidence="7 8">DBV 063 E5</strain>
    </source>
</reference>
<dbReference type="PROSITE" id="PS50014">
    <property type="entry name" value="BROMODOMAIN_2"/>
    <property type="match status" value="1"/>
</dbReference>
<feature type="region of interest" description="Disordered" evidence="4">
    <location>
        <begin position="808"/>
        <end position="887"/>
    </location>
</feature>
<dbReference type="GO" id="GO:0006338">
    <property type="term" value="P:chromatin remodeling"/>
    <property type="evidence" value="ECO:0007669"/>
    <property type="project" value="TreeGrafter"/>
</dbReference>
<feature type="compositionally biased region" description="Low complexity" evidence="4">
    <location>
        <begin position="342"/>
        <end position="359"/>
    </location>
</feature>
<feature type="compositionally biased region" description="Basic and acidic residues" evidence="4">
    <location>
        <begin position="198"/>
        <end position="208"/>
    </location>
</feature>
<sequence length="887" mass="91750">MESPAARAGVPAADDGKAPLMAASELPMSAASDALEAAAAGRSENVAGEASRRENGSGATTATTASEDGADAQLGTPAANGAANAVDSKPTNGGSDAAQPTEGETSGTCDDGVAVAAEASPAAQRLEDKAEVDASAEGRGREVHEDAERAVDAGNKWDADANPMTTTQKSGTRGSAGRADDVIAKSGANATAITARGESSERADRAPAAEDSIAMSRPRRAAAQAARPAPPPPKAPATSGSEHKRAAATAAIGAVTPPVDAEERRHLRDKLLRRSNDLLAERKRLDTVLREPIIGRALSWHRGGAVYMPADGIATAASGQAEARSTARWPEPPRATGAATIPSTRAPTMAAAAIDTTDASARHSGGGGGGGGSSSSVHGSPSISTSGRLRTPSQRVHHQPGERLDGATILRRYPQMRYCLRVLRDLMKMKGARAFLLPVDKLWAPEFIPGYFDVITHPMDLGTVRQKLEAGEYGTDPEAFAQDVRLVWSNAMTYNPPGTEFYELARTLNEVFEKRLQFMPPLGETVGTAHPASSAARKRKHGALAASHRQRGGRKRGAGIGGSAADAFGVGPGMSTAVARGPYGAIGGRGGEESPVGASQRRGGHFARGPGDRRRQRRRMDPADRVRELEQRLEALRREQGEMRAVLESSTAAASPSGGGGGSGSGASPLGTASGLHGRDALASLAKVPITQQEMRQLAEDIGRLSAPQLQRLIDLFGNRPGLISRGAGAGEYEMNIQQASNETLRELQVFCAECLRPAGAATAPSQAMSPTAAGARLASIQRAMLQLENELERNKKQATAEEQRRWLEAGGGGGGGGALGLPSTTAMRPQAGAYGGVGGTWSPANAPPSDTPPSGMRAPHVEDKSDTDASDDEASSSNLSTDDEEL</sequence>
<keyword evidence="3" id="KW-0175">Coiled coil</keyword>
<dbReference type="Gene3D" id="1.20.920.10">
    <property type="entry name" value="Bromodomain-like"/>
    <property type="match status" value="1"/>
</dbReference>
<feature type="compositionally biased region" description="Gly residues" evidence="4">
    <location>
        <begin position="364"/>
        <end position="373"/>
    </location>
</feature>
<evidence type="ECO:0000313" key="8">
    <source>
        <dbReference type="Proteomes" id="UP001301350"/>
    </source>
</evidence>
<dbReference type="AlphaFoldDB" id="A0AAV9ISI3"/>
<evidence type="ECO:0008006" key="9">
    <source>
        <dbReference type="Google" id="ProtNLM"/>
    </source>
</evidence>
<protein>
    <recommendedName>
        <fullName evidence="9">Bromo domain-containing protein</fullName>
    </recommendedName>
</protein>
<dbReference type="GO" id="GO:0005634">
    <property type="term" value="C:nucleus"/>
    <property type="evidence" value="ECO:0007669"/>
    <property type="project" value="TreeGrafter"/>
</dbReference>